<dbReference type="InterPro" id="IPR037171">
    <property type="entry name" value="NagB/RpiA_transferase-like"/>
</dbReference>
<dbReference type="SUPFAM" id="SSF100950">
    <property type="entry name" value="NagB/RpiA/CoA transferase-like"/>
    <property type="match status" value="1"/>
</dbReference>
<dbReference type="Proteomes" id="UP000034881">
    <property type="component" value="Unassembled WGS sequence"/>
</dbReference>
<protein>
    <recommendedName>
        <fullName evidence="1">LUD domain-containing protein</fullName>
    </recommendedName>
</protein>
<sequence length="205" mass="22435">MGKWDKLADRQTIDETIESLKKNGLEAMFVNDGKEAKEKVLSLIPAGSEVMTMTSVTLDTIGLSEEINKTGGSFKPVRDKLYSMDRKSEAQEMNKLGAAPQYVLGSIHAVTQAGEIMVASNTGSQLPAYSYGALKVIWVVGAQKIVKNLDEGFKRIYEHSLILESERAKKAYGVPGSSVNKILIINKEVQPGRMTIILVNEVLGF</sequence>
<name>A0A0G0QPK4_9BACT</name>
<evidence type="ECO:0000313" key="2">
    <source>
        <dbReference type="EMBL" id="KKR42048.1"/>
    </source>
</evidence>
<feature type="domain" description="LUD" evidence="1">
    <location>
        <begin position="13"/>
        <end position="199"/>
    </location>
</feature>
<dbReference type="PANTHER" id="PTHR36179:SF2">
    <property type="entry name" value="LUD DOMAIN-CONTAINING PROTEIN"/>
    <property type="match status" value="1"/>
</dbReference>
<evidence type="ECO:0000313" key="3">
    <source>
        <dbReference type="Proteomes" id="UP000034881"/>
    </source>
</evidence>
<dbReference type="AlphaFoldDB" id="A0A0G0QPK4"/>
<organism evidence="2 3">
    <name type="scientific">Candidatus Daviesbacteria bacterium GW2011_GWC2_40_12</name>
    <dbReference type="NCBI Taxonomy" id="1618431"/>
    <lineage>
        <taxon>Bacteria</taxon>
        <taxon>Candidatus Daviesiibacteriota</taxon>
    </lineage>
</organism>
<proteinExistence type="predicted"/>
<accession>A0A0G0QPK4</accession>
<dbReference type="Pfam" id="PF02589">
    <property type="entry name" value="LUD_dom"/>
    <property type="match status" value="1"/>
</dbReference>
<dbReference type="Gene3D" id="3.40.50.10420">
    <property type="entry name" value="NagB/RpiA/CoA transferase-like"/>
    <property type="match status" value="1"/>
</dbReference>
<dbReference type="InterPro" id="IPR003741">
    <property type="entry name" value="LUD_dom"/>
</dbReference>
<evidence type="ECO:0000259" key="1">
    <source>
        <dbReference type="Pfam" id="PF02589"/>
    </source>
</evidence>
<dbReference type="InterPro" id="IPR024185">
    <property type="entry name" value="FTHF_cligase-like_sf"/>
</dbReference>
<dbReference type="PANTHER" id="PTHR36179">
    <property type="entry name" value="LUD_DOM DOMAIN-CONTAINING PROTEIN"/>
    <property type="match status" value="1"/>
</dbReference>
<comment type="caution">
    <text evidence="2">The sequence shown here is derived from an EMBL/GenBank/DDBJ whole genome shotgun (WGS) entry which is preliminary data.</text>
</comment>
<dbReference type="EMBL" id="LBYB01000004">
    <property type="protein sequence ID" value="KKR42048.1"/>
    <property type="molecule type" value="Genomic_DNA"/>
</dbReference>
<gene>
    <name evidence="2" type="ORF">UT77_C0004G0032</name>
</gene>
<reference evidence="2 3" key="1">
    <citation type="journal article" date="2015" name="Nature">
        <title>rRNA introns, odd ribosomes, and small enigmatic genomes across a large radiation of phyla.</title>
        <authorList>
            <person name="Brown C.T."/>
            <person name="Hug L.A."/>
            <person name="Thomas B.C."/>
            <person name="Sharon I."/>
            <person name="Castelle C.J."/>
            <person name="Singh A."/>
            <person name="Wilkins M.J."/>
            <person name="Williams K.H."/>
            <person name="Banfield J.F."/>
        </authorList>
    </citation>
    <scope>NUCLEOTIDE SEQUENCE [LARGE SCALE GENOMIC DNA]</scope>
</reference>